<keyword evidence="2" id="KW-1185">Reference proteome</keyword>
<dbReference type="EMBL" id="BFAG01000007">
    <property type="protein sequence ID" value="GBF06019.1"/>
    <property type="molecule type" value="Genomic_DNA"/>
</dbReference>
<reference evidence="2" key="1">
    <citation type="submission" date="2018-01" db="EMBL/GenBank/DDBJ databases">
        <title>Draft Genome Sequence of the Radioresistant Bacterium Deinococcus aerius TR0125, Isolated from the Higher Atmosphere above Japan.</title>
        <authorList>
            <person name="Satoh K."/>
            <person name="Arai H."/>
            <person name="Sanzen T."/>
            <person name="Kawaguchi Y."/>
            <person name="Hayashi H."/>
            <person name="Yokobori S."/>
            <person name="Yamagishi A."/>
            <person name="Oono Y."/>
            <person name="Narumi I."/>
        </authorList>
    </citation>
    <scope>NUCLEOTIDE SEQUENCE [LARGE SCALE GENOMIC DNA]</scope>
    <source>
        <strain evidence="2">TR0125</strain>
    </source>
</reference>
<accession>A0A2I9CVN8</accession>
<comment type="caution">
    <text evidence="1">The sequence shown here is derived from an EMBL/GenBank/DDBJ whole genome shotgun (WGS) entry which is preliminary data.</text>
</comment>
<name>A0A2I9CVN8_9DEIO</name>
<protein>
    <submittedName>
        <fullName evidence="1">Uncharacterized protein</fullName>
    </submittedName>
</protein>
<organism evidence="1 2">
    <name type="scientific">Deinococcus aerius</name>
    <dbReference type="NCBI Taxonomy" id="200253"/>
    <lineage>
        <taxon>Bacteria</taxon>
        <taxon>Thermotogati</taxon>
        <taxon>Deinococcota</taxon>
        <taxon>Deinococci</taxon>
        <taxon>Deinococcales</taxon>
        <taxon>Deinococcaceae</taxon>
        <taxon>Deinococcus</taxon>
    </lineage>
</organism>
<dbReference type="AlphaFoldDB" id="A0A2I9CVN8"/>
<dbReference type="OrthoDB" id="72604at2"/>
<sequence>MSFRVLYAPHPPQFTLDLTAEQFARCDARFADLRALRARGALGLAVQDSADLLGAHLILREGEGEWRGTPGVLDEGGAGGPPLPFREWSEAELERRLGMDLGQPRVREVDSARLGAELLSWPVGTVYIFLSDEGAPHPGLARRLNLASFFDRLEVEFLARGGFEGVAAVRACRLTGDGTHEVLRAHPHPVSWGKVPFPAP</sequence>
<evidence type="ECO:0000313" key="1">
    <source>
        <dbReference type="EMBL" id="GBF06019.1"/>
    </source>
</evidence>
<proteinExistence type="predicted"/>
<dbReference type="RefSeq" id="WP_103129433.1">
    <property type="nucleotide sequence ID" value="NZ_BFAG01000007.1"/>
</dbReference>
<gene>
    <name evidence="1" type="ORF">DAERI_070017</name>
</gene>
<dbReference type="Proteomes" id="UP000236569">
    <property type="component" value="Unassembled WGS sequence"/>
</dbReference>
<evidence type="ECO:0000313" key="2">
    <source>
        <dbReference type="Proteomes" id="UP000236569"/>
    </source>
</evidence>